<evidence type="ECO:0000313" key="1">
    <source>
        <dbReference type="EMBL" id="KAK4223095.1"/>
    </source>
</evidence>
<dbReference type="AlphaFoldDB" id="A0AAN7BGV5"/>
<reference evidence="1" key="1">
    <citation type="journal article" date="2023" name="Mol. Phylogenet. Evol.">
        <title>Genome-scale phylogeny and comparative genomics of the fungal order Sordariales.</title>
        <authorList>
            <person name="Hensen N."/>
            <person name="Bonometti L."/>
            <person name="Westerberg I."/>
            <person name="Brannstrom I.O."/>
            <person name="Guillou S."/>
            <person name="Cros-Aarteil S."/>
            <person name="Calhoun S."/>
            <person name="Haridas S."/>
            <person name="Kuo A."/>
            <person name="Mondo S."/>
            <person name="Pangilinan J."/>
            <person name="Riley R."/>
            <person name="LaButti K."/>
            <person name="Andreopoulos B."/>
            <person name="Lipzen A."/>
            <person name="Chen C."/>
            <person name="Yan M."/>
            <person name="Daum C."/>
            <person name="Ng V."/>
            <person name="Clum A."/>
            <person name="Steindorff A."/>
            <person name="Ohm R.A."/>
            <person name="Martin F."/>
            <person name="Silar P."/>
            <person name="Natvig D.O."/>
            <person name="Lalanne C."/>
            <person name="Gautier V."/>
            <person name="Ament-Velasquez S.L."/>
            <person name="Kruys A."/>
            <person name="Hutchinson M.I."/>
            <person name="Powell A.J."/>
            <person name="Barry K."/>
            <person name="Miller A.N."/>
            <person name="Grigoriev I.V."/>
            <person name="Debuchy R."/>
            <person name="Gladieux P."/>
            <person name="Hiltunen Thoren M."/>
            <person name="Johannesson H."/>
        </authorList>
    </citation>
    <scope>NUCLEOTIDE SEQUENCE</scope>
    <source>
        <strain evidence="1">CBS 990.96</strain>
    </source>
</reference>
<organism evidence="1 2">
    <name type="scientific">Podospora fimiseda</name>
    <dbReference type="NCBI Taxonomy" id="252190"/>
    <lineage>
        <taxon>Eukaryota</taxon>
        <taxon>Fungi</taxon>
        <taxon>Dikarya</taxon>
        <taxon>Ascomycota</taxon>
        <taxon>Pezizomycotina</taxon>
        <taxon>Sordariomycetes</taxon>
        <taxon>Sordariomycetidae</taxon>
        <taxon>Sordariales</taxon>
        <taxon>Podosporaceae</taxon>
        <taxon>Podospora</taxon>
    </lineage>
</organism>
<gene>
    <name evidence="1" type="ORF">QBC38DRAFT_517745</name>
</gene>
<protein>
    <submittedName>
        <fullName evidence="1">Uncharacterized protein</fullName>
    </submittedName>
</protein>
<accession>A0AAN7BGV5</accession>
<proteinExistence type="predicted"/>
<dbReference type="EMBL" id="MU865440">
    <property type="protein sequence ID" value="KAK4223095.1"/>
    <property type="molecule type" value="Genomic_DNA"/>
</dbReference>
<dbReference type="Proteomes" id="UP001301958">
    <property type="component" value="Unassembled WGS sequence"/>
</dbReference>
<keyword evidence="2" id="KW-1185">Reference proteome</keyword>
<comment type="caution">
    <text evidence="1">The sequence shown here is derived from an EMBL/GenBank/DDBJ whole genome shotgun (WGS) entry which is preliminary data.</text>
</comment>
<sequence length="543" mass="61865">MLDAQCTAPRCFGPAVNGLLWRKALPGEKHQNQQLDTTPILSILKFRLKPEIDMRDESGSPRKIWDSTLKYIRFIPRFLAVEWGTILHHHPTSIFCLIHWDSTASWYKFQYSSGIHPVMMVLDSYVSNRCAKLEPSCPVPLPGFDKAIVVDVISVIALTEYTLSPEDLSAFEERWKTLVAAITNSHHGLQHSTRPVEELCTSLHVLSSTVSRKAVQLVAQSVHPQNHHTAPPQQEHHSLESILKVGLPRQCTPDLANLKQLVHETLRNSREDARRRTRLFPAPSQSSTPMHTKGHLYEGNAYYAPNRLFGNPPTPINNHNSVDIAPRIYSHLKEQLSVLQGFVQMFWARDAEKPRNIAIFTVWENVQAREAASRNYRRILSDFVASSIYLIGPLKHQTFLRPPSNRSYPFPDRKGPYLEFISYYVPRGAVQRQVFEHAYATITNMTNPHVQEAISTACIVWTGHELWEPDVVSDVGPSSSPNQLFTGIICWRSPEARKEWYQELYRLACFSYELFGYKVDALGIIAAGGIESRFVEMQPEPVR</sequence>
<reference evidence="1" key="2">
    <citation type="submission" date="2023-05" db="EMBL/GenBank/DDBJ databases">
        <authorList>
            <consortium name="Lawrence Berkeley National Laboratory"/>
            <person name="Steindorff A."/>
            <person name="Hensen N."/>
            <person name="Bonometti L."/>
            <person name="Westerberg I."/>
            <person name="Brannstrom I.O."/>
            <person name="Guillou S."/>
            <person name="Cros-Aarteil S."/>
            <person name="Calhoun S."/>
            <person name="Haridas S."/>
            <person name="Kuo A."/>
            <person name="Mondo S."/>
            <person name="Pangilinan J."/>
            <person name="Riley R."/>
            <person name="Labutti K."/>
            <person name="Andreopoulos B."/>
            <person name="Lipzen A."/>
            <person name="Chen C."/>
            <person name="Yanf M."/>
            <person name="Daum C."/>
            <person name="Ng V."/>
            <person name="Clum A."/>
            <person name="Ohm R."/>
            <person name="Martin F."/>
            <person name="Silar P."/>
            <person name="Natvig D."/>
            <person name="Lalanne C."/>
            <person name="Gautier V."/>
            <person name="Ament-Velasquez S.L."/>
            <person name="Kruys A."/>
            <person name="Hutchinson M.I."/>
            <person name="Powell A.J."/>
            <person name="Barry K."/>
            <person name="Miller A.N."/>
            <person name="Grigoriev I.V."/>
            <person name="Debuchy R."/>
            <person name="Gladieux P."/>
            <person name="Thoren M.H."/>
            <person name="Johannesson H."/>
        </authorList>
    </citation>
    <scope>NUCLEOTIDE SEQUENCE</scope>
    <source>
        <strain evidence="1">CBS 990.96</strain>
    </source>
</reference>
<evidence type="ECO:0000313" key="2">
    <source>
        <dbReference type="Proteomes" id="UP001301958"/>
    </source>
</evidence>
<name>A0AAN7BGV5_9PEZI</name>